<dbReference type="SUPFAM" id="SSF46785">
    <property type="entry name" value="Winged helix' DNA-binding domain"/>
    <property type="match status" value="1"/>
</dbReference>
<evidence type="ECO:0000256" key="1">
    <source>
        <dbReference type="ARBA" id="ARBA00023125"/>
    </source>
</evidence>
<dbReference type="InterPro" id="IPR036390">
    <property type="entry name" value="WH_DNA-bd_sf"/>
</dbReference>
<sequence>MKFTTRSRYGTQILLEVALHEEDGPVSLRDIAARLDVSVKYLEKLSKILREAGYLESIVGARGGYRLNVHPAAIRMGDVTFLLETGEHAVSASLHEDTDCSRVDNCVIRSIWTNAIQAMRDTLNTVSLEDMLGDACFCPGKPCHASSAYGFICSKLKKDTFLED</sequence>
<evidence type="ECO:0000313" key="2">
    <source>
        <dbReference type="EMBL" id="SBV93662.1"/>
    </source>
</evidence>
<dbReference type="AlphaFoldDB" id="A0A212J2G0"/>
<dbReference type="GO" id="GO:0005829">
    <property type="term" value="C:cytosol"/>
    <property type="evidence" value="ECO:0007669"/>
    <property type="project" value="TreeGrafter"/>
</dbReference>
<dbReference type="PANTHER" id="PTHR33221">
    <property type="entry name" value="WINGED HELIX-TURN-HELIX TRANSCRIPTIONAL REGULATOR, RRF2 FAMILY"/>
    <property type="match status" value="1"/>
</dbReference>
<dbReference type="InterPro" id="IPR000944">
    <property type="entry name" value="Tscrpt_reg_Rrf2"/>
</dbReference>
<dbReference type="InterPro" id="IPR030489">
    <property type="entry name" value="TR_Rrf2-type_CS"/>
</dbReference>
<protein>
    <submittedName>
        <fullName evidence="2">Protein rrf2</fullName>
    </submittedName>
</protein>
<reference evidence="2" key="1">
    <citation type="submission" date="2016-04" db="EMBL/GenBank/DDBJ databases">
        <authorList>
            <person name="Evans L.H."/>
            <person name="Alamgir A."/>
            <person name="Owens N."/>
            <person name="Weber N.D."/>
            <person name="Virtaneva K."/>
            <person name="Barbian K."/>
            <person name="Babar A."/>
            <person name="Rosenke K."/>
        </authorList>
    </citation>
    <scope>NUCLEOTIDE SEQUENCE</scope>
    <source>
        <strain evidence="2">86</strain>
    </source>
</reference>
<organism evidence="2">
    <name type="scientific">uncultured delta proteobacterium</name>
    <dbReference type="NCBI Taxonomy" id="34034"/>
    <lineage>
        <taxon>Bacteria</taxon>
        <taxon>Deltaproteobacteria</taxon>
        <taxon>environmental samples</taxon>
    </lineage>
</organism>
<dbReference type="GO" id="GO:0003677">
    <property type="term" value="F:DNA binding"/>
    <property type="evidence" value="ECO:0007669"/>
    <property type="project" value="UniProtKB-KW"/>
</dbReference>
<gene>
    <name evidence="2" type="primary">rrf</name>
    <name evidence="2" type="ORF">KL86DPRO_10569</name>
</gene>
<dbReference type="Gene3D" id="1.10.10.10">
    <property type="entry name" value="Winged helix-like DNA-binding domain superfamily/Winged helix DNA-binding domain"/>
    <property type="match status" value="1"/>
</dbReference>
<name>A0A212J2G0_9DELT</name>
<dbReference type="Pfam" id="PF02082">
    <property type="entry name" value="Rrf2"/>
    <property type="match status" value="1"/>
</dbReference>
<dbReference type="GO" id="GO:0003700">
    <property type="term" value="F:DNA-binding transcription factor activity"/>
    <property type="evidence" value="ECO:0007669"/>
    <property type="project" value="TreeGrafter"/>
</dbReference>
<dbReference type="PROSITE" id="PS51197">
    <property type="entry name" value="HTH_RRF2_2"/>
    <property type="match status" value="1"/>
</dbReference>
<dbReference type="PANTHER" id="PTHR33221:SF5">
    <property type="entry name" value="HTH-TYPE TRANSCRIPTIONAL REGULATOR ISCR"/>
    <property type="match status" value="1"/>
</dbReference>
<proteinExistence type="predicted"/>
<dbReference type="PROSITE" id="PS01332">
    <property type="entry name" value="HTH_RRF2_1"/>
    <property type="match status" value="1"/>
</dbReference>
<dbReference type="EMBL" id="FLUQ01000001">
    <property type="protein sequence ID" value="SBV93662.1"/>
    <property type="molecule type" value="Genomic_DNA"/>
</dbReference>
<dbReference type="NCBIfam" id="TIGR00738">
    <property type="entry name" value="rrf2_super"/>
    <property type="match status" value="1"/>
</dbReference>
<keyword evidence="1" id="KW-0238">DNA-binding</keyword>
<dbReference type="InterPro" id="IPR036388">
    <property type="entry name" value="WH-like_DNA-bd_sf"/>
</dbReference>
<accession>A0A212J2G0</accession>